<dbReference type="Proteomes" id="UP001163321">
    <property type="component" value="Chromosome 3"/>
</dbReference>
<protein>
    <submittedName>
        <fullName evidence="1">Uncharacterized protein</fullName>
    </submittedName>
</protein>
<keyword evidence="2" id="KW-1185">Reference proteome</keyword>
<proteinExistence type="predicted"/>
<reference evidence="1 2" key="1">
    <citation type="journal article" date="2022" name="bioRxiv">
        <title>The genome of the oomycete Peronosclerospora sorghi, a cosmopolitan pathogen of maize and sorghum, is inflated with dispersed pseudogenes.</title>
        <authorList>
            <person name="Fletcher K."/>
            <person name="Martin F."/>
            <person name="Isakeit T."/>
            <person name="Cavanaugh K."/>
            <person name="Magill C."/>
            <person name="Michelmore R."/>
        </authorList>
    </citation>
    <scope>NUCLEOTIDE SEQUENCE [LARGE SCALE GENOMIC DNA]</scope>
    <source>
        <strain evidence="1">P6</strain>
    </source>
</reference>
<evidence type="ECO:0000313" key="2">
    <source>
        <dbReference type="Proteomes" id="UP001163321"/>
    </source>
</evidence>
<comment type="caution">
    <text evidence="1">The sequence shown here is derived from an EMBL/GenBank/DDBJ whole genome shotgun (WGS) entry which is preliminary data.</text>
</comment>
<evidence type="ECO:0000313" key="1">
    <source>
        <dbReference type="EMBL" id="KAI9915166.1"/>
    </source>
</evidence>
<gene>
    <name evidence="1" type="ORF">PsorP6_008186</name>
</gene>
<name>A0ACC0WAW4_9STRA</name>
<accession>A0ACC0WAW4</accession>
<organism evidence="1 2">
    <name type="scientific">Peronosclerospora sorghi</name>
    <dbReference type="NCBI Taxonomy" id="230839"/>
    <lineage>
        <taxon>Eukaryota</taxon>
        <taxon>Sar</taxon>
        <taxon>Stramenopiles</taxon>
        <taxon>Oomycota</taxon>
        <taxon>Peronosporomycetes</taxon>
        <taxon>Peronosporales</taxon>
        <taxon>Peronosporaceae</taxon>
        <taxon>Peronosclerospora</taxon>
    </lineage>
</organism>
<dbReference type="EMBL" id="CM047582">
    <property type="protein sequence ID" value="KAI9915166.1"/>
    <property type="molecule type" value="Genomic_DNA"/>
</dbReference>
<sequence length="398" mass="45235">MSSAQVRRWNIVETHYVVTRKSETGHKVVNNYRLLHTLGQGRFGKVKLCERLGTLNSSTTDGGDHRASSFLDDDSDPAKAFVSTPTFASSSGRLFAMKILSKKMLCRLKDYYAEPLADQPEIGPKENTKEERMPARMRAVTALDRVHNEIEIMRSLYHRNIVLLFEVIEAEDSNKLYLVLEYMAGGPCMIYRPKTRDFYSRVTGSVLTEELARSYLSDILHGLQYLHQRRICHRDIKPDNVLLNDSGRCHITDFGCAKAFRDVTKDGGDGAVGSGAETVLLSDTVGTYQFLAPECCSGEHYDPFNVDIWAVGVVLYIFFYGKLPFSSETTRELFDEIIHAEITFTGPKESGREQSVSREGQDLLRRLLEKDPTQRITIKNSLRHPWFQLDEDDEPLSF</sequence>